<dbReference type="InterPro" id="IPR036505">
    <property type="entry name" value="Amidase/PGRP_sf"/>
</dbReference>
<evidence type="ECO:0000313" key="7">
    <source>
        <dbReference type="EMBL" id="MCL7715498.1"/>
    </source>
</evidence>
<keyword evidence="8" id="KW-1185">Reference proteome</keyword>
<reference evidence="7 8" key="1">
    <citation type="submission" date="2021-08" db="EMBL/GenBank/DDBJ databases">
        <title>Novel members of of the genus Stenotrophomonas from differernt environment.</title>
        <authorList>
            <person name="Deng Y."/>
        </authorList>
    </citation>
    <scope>NUCLEOTIDE SEQUENCE [LARGE SCALE GENOMIC DNA]</scope>
    <source>
        <strain evidence="7 8">CPCC 101365</strain>
    </source>
</reference>
<evidence type="ECO:0000256" key="2">
    <source>
        <dbReference type="ARBA" id="ARBA00011901"/>
    </source>
</evidence>
<dbReference type="GO" id="GO:0008745">
    <property type="term" value="F:N-acetylmuramoyl-L-alanine amidase activity"/>
    <property type="evidence" value="ECO:0007669"/>
    <property type="project" value="UniProtKB-EC"/>
</dbReference>
<organism evidence="7 8">
    <name type="scientific">Stenotrophomonas mori</name>
    <dbReference type="NCBI Taxonomy" id="2871096"/>
    <lineage>
        <taxon>Bacteria</taxon>
        <taxon>Pseudomonadati</taxon>
        <taxon>Pseudomonadota</taxon>
        <taxon>Gammaproteobacteria</taxon>
        <taxon>Lysobacterales</taxon>
        <taxon>Lysobacteraceae</taxon>
        <taxon>Stenotrophomonas</taxon>
    </lineage>
</organism>
<keyword evidence="4" id="KW-0961">Cell wall biogenesis/degradation</keyword>
<dbReference type="PANTHER" id="PTHR30417">
    <property type="entry name" value="N-ACETYLMURAMOYL-L-ALANINE AMIDASE AMID"/>
    <property type="match status" value="1"/>
</dbReference>
<gene>
    <name evidence="7" type="ORF">K5L01_12685</name>
</gene>
<dbReference type="InterPro" id="IPR002502">
    <property type="entry name" value="Amidase_domain"/>
</dbReference>
<name>A0ABT0SK87_9GAMM</name>
<comment type="caution">
    <text evidence="7">The sequence shown here is derived from an EMBL/GenBank/DDBJ whole genome shotgun (WGS) entry which is preliminary data.</text>
</comment>
<evidence type="ECO:0000256" key="1">
    <source>
        <dbReference type="ARBA" id="ARBA00001561"/>
    </source>
</evidence>
<dbReference type="SUPFAM" id="SSF55846">
    <property type="entry name" value="N-acetylmuramoyl-L-alanine amidase-like"/>
    <property type="match status" value="1"/>
</dbReference>
<dbReference type="InterPro" id="IPR051206">
    <property type="entry name" value="NAMLAA_amidase_2"/>
</dbReference>
<dbReference type="PANTHER" id="PTHR30417:SF1">
    <property type="entry name" value="N-ACETYLMURAMOYL-L-ALANINE AMIDASE AMID"/>
    <property type="match status" value="1"/>
</dbReference>
<evidence type="ECO:0000256" key="5">
    <source>
        <dbReference type="SAM" id="SignalP"/>
    </source>
</evidence>
<dbReference type="Gene3D" id="3.40.80.10">
    <property type="entry name" value="Peptidoglycan recognition protein-like"/>
    <property type="match status" value="1"/>
</dbReference>
<dbReference type="CDD" id="cd06583">
    <property type="entry name" value="PGRP"/>
    <property type="match status" value="1"/>
</dbReference>
<feature type="domain" description="N-acetylmuramoyl-L-alanine amidase" evidence="6">
    <location>
        <begin position="33"/>
        <end position="166"/>
    </location>
</feature>
<dbReference type="Pfam" id="PF01510">
    <property type="entry name" value="Amidase_2"/>
    <property type="match status" value="1"/>
</dbReference>
<dbReference type="RefSeq" id="WP_250064897.1">
    <property type="nucleotide sequence ID" value="NZ_JAIKTS010000004.1"/>
</dbReference>
<keyword evidence="5" id="KW-0732">Signal</keyword>
<evidence type="ECO:0000313" key="8">
    <source>
        <dbReference type="Proteomes" id="UP001431235"/>
    </source>
</evidence>
<proteinExistence type="predicted"/>
<protein>
    <recommendedName>
        <fullName evidence="2">N-acetylmuramoyl-L-alanine amidase</fullName>
        <ecNumber evidence="2">3.5.1.28</ecNumber>
    </recommendedName>
</protein>
<feature type="chain" id="PRO_5045484137" description="N-acetylmuramoyl-L-alanine amidase" evidence="5">
    <location>
        <begin position="27"/>
        <end position="251"/>
    </location>
</feature>
<accession>A0ABT0SK87</accession>
<feature type="signal peptide" evidence="5">
    <location>
        <begin position="1"/>
        <end position="26"/>
    </location>
</feature>
<dbReference type="Proteomes" id="UP001431235">
    <property type="component" value="Unassembled WGS sequence"/>
</dbReference>
<comment type="catalytic activity">
    <reaction evidence="1">
        <text>Hydrolyzes the link between N-acetylmuramoyl residues and L-amino acid residues in certain cell-wall glycopeptides.</text>
        <dbReference type="EC" id="3.5.1.28"/>
    </reaction>
</comment>
<sequence>MSQAGSRARPLLAVPLVLLLAACAHHNPLATWAPSPNFDARGPALVVLHYTAGRSAQESLRTLQTANSGGRVSAHYLVARDGTLYQLVDEHKRAWHAGPGRWGTITDVNAASIGIEIDNDGRSPYSEAQIARLIVLLEDLVQRLGIPRWQVIGHEDMAPGRKIDPGPLFPWKRLHDAGFGLWPAPAAAPAPPGFDGWLAMAAIGYPLDDRAAALRSFRHRFRGIDVQGAELDAEDLRILHDLARQRLHPGG</sequence>
<evidence type="ECO:0000256" key="3">
    <source>
        <dbReference type="ARBA" id="ARBA00022801"/>
    </source>
</evidence>
<dbReference type="EMBL" id="JAIKTS010000004">
    <property type="protein sequence ID" value="MCL7715498.1"/>
    <property type="molecule type" value="Genomic_DNA"/>
</dbReference>
<evidence type="ECO:0000259" key="6">
    <source>
        <dbReference type="SMART" id="SM00644"/>
    </source>
</evidence>
<keyword evidence="3 7" id="KW-0378">Hydrolase</keyword>
<dbReference type="PROSITE" id="PS51257">
    <property type="entry name" value="PROKAR_LIPOPROTEIN"/>
    <property type="match status" value="1"/>
</dbReference>
<evidence type="ECO:0000256" key="4">
    <source>
        <dbReference type="ARBA" id="ARBA00023316"/>
    </source>
</evidence>
<dbReference type="EC" id="3.5.1.28" evidence="2"/>
<dbReference type="SMART" id="SM00644">
    <property type="entry name" value="Ami_2"/>
    <property type="match status" value="1"/>
</dbReference>